<feature type="chain" id="PRO_5009310611" evidence="9">
    <location>
        <begin position="22"/>
        <end position="229"/>
    </location>
</feature>
<dbReference type="PROSITE" id="PS00085">
    <property type="entry name" value="CU2_MONOOXYGENASE_2"/>
    <property type="match status" value="1"/>
</dbReference>
<name>A0A1I7WFW3_HETBA</name>
<evidence type="ECO:0000256" key="1">
    <source>
        <dbReference type="ARBA" id="ARBA00001973"/>
    </source>
</evidence>
<dbReference type="Pfam" id="PF03712">
    <property type="entry name" value="Cu2_monoox_C"/>
    <property type="match status" value="1"/>
</dbReference>
<evidence type="ECO:0000256" key="2">
    <source>
        <dbReference type="ARBA" id="ARBA00022723"/>
    </source>
</evidence>
<evidence type="ECO:0000256" key="3">
    <source>
        <dbReference type="ARBA" id="ARBA00022729"/>
    </source>
</evidence>
<dbReference type="InterPro" id="IPR024548">
    <property type="entry name" value="Cu2_monoox_C"/>
</dbReference>
<dbReference type="PANTHER" id="PTHR10680:SF14">
    <property type="entry name" value="PEPTIDYL-GLYCINE ALPHA-AMIDATING MONOOXYGENASE"/>
    <property type="match status" value="1"/>
</dbReference>
<dbReference type="PANTHER" id="PTHR10680">
    <property type="entry name" value="PEPTIDYL-GLYCINE ALPHA-AMIDATING MONOOXYGENASE"/>
    <property type="match status" value="1"/>
</dbReference>
<dbReference type="GO" id="GO:0005576">
    <property type="term" value="C:extracellular region"/>
    <property type="evidence" value="ECO:0007669"/>
    <property type="project" value="TreeGrafter"/>
</dbReference>
<sequence length="229" mass="26434">MINDMLRLVFVLNFISATSVSRNQQQQSDVHKYSIQMIGYSPSQVHYAQPFIGNVRDYSGVTLHMSIMRPVYQAAVMLFVSGQSIPPHRKQVQNNISCEYTSDTEIHPFAFRTHTHAMGRVVSAYFKRKDQWTKIGSRNPQWPQLFEIISTSPVIRKGDLMAASCRFDSYDKSEAVPMGLTLKNILKEEMISYPAEGFELLPYHPELEHHAHQSMVRLNFYLIFRCKSL</sequence>
<dbReference type="InterPro" id="IPR008977">
    <property type="entry name" value="PHM/PNGase_F_dom_sf"/>
</dbReference>
<proteinExistence type="predicted"/>
<keyword evidence="5" id="KW-0186">Copper</keyword>
<keyword evidence="2" id="KW-0479">Metal-binding</keyword>
<keyword evidence="8" id="KW-0325">Glycoprotein</keyword>
<accession>A0A1I7WFW3</accession>
<evidence type="ECO:0000313" key="12">
    <source>
        <dbReference type="WBParaSite" id="Hba_03873"/>
    </source>
</evidence>
<dbReference type="Gene3D" id="2.60.120.230">
    <property type="match status" value="1"/>
</dbReference>
<feature type="domain" description="Copper type II ascorbate-dependent monooxygenase C-terminal" evidence="10">
    <location>
        <begin position="72"/>
        <end position="184"/>
    </location>
</feature>
<evidence type="ECO:0000313" key="11">
    <source>
        <dbReference type="Proteomes" id="UP000095283"/>
    </source>
</evidence>
<feature type="signal peptide" evidence="9">
    <location>
        <begin position="1"/>
        <end position="21"/>
    </location>
</feature>
<evidence type="ECO:0000259" key="10">
    <source>
        <dbReference type="Pfam" id="PF03712"/>
    </source>
</evidence>
<keyword evidence="3 9" id="KW-0732">Signal</keyword>
<evidence type="ECO:0000256" key="8">
    <source>
        <dbReference type="ARBA" id="ARBA00023180"/>
    </source>
</evidence>
<evidence type="ECO:0000256" key="6">
    <source>
        <dbReference type="ARBA" id="ARBA00023033"/>
    </source>
</evidence>
<dbReference type="AlphaFoldDB" id="A0A1I7WFW3"/>
<dbReference type="SUPFAM" id="SSF49742">
    <property type="entry name" value="PHM/PNGase F"/>
    <property type="match status" value="1"/>
</dbReference>
<organism evidence="11 12">
    <name type="scientific">Heterorhabditis bacteriophora</name>
    <name type="common">Entomopathogenic nematode worm</name>
    <dbReference type="NCBI Taxonomy" id="37862"/>
    <lineage>
        <taxon>Eukaryota</taxon>
        <taxon>Metazoa</taxon>
        <taxon>Ecdysozoa</taxon>
        <taxon>Nematoda</taxon>
        <taxon>Chromadorea</taxon>
        <taxon>Rhabditida</taxon>
        <taxon>Rhabditina</taxon>
        <taxon>Rhabditomorpha</taxon>
        <taxon>Strongyloidea</taxon>
        <taxon>Heterorhabditidae</taxon>
        <taxon>Heterorhabditis</taxon>
    </lineage>
</organism>
<keyword evidence="7" id="KW-1015">Disulfide bond</keyword>
<dbReference type="Proteomes" id="UP000095283">
    <property type="component" value="Unplaced"/>
</dbReference>
<reference evidence="12" key="1">
    <citation type="submission" date="2016-11" db="UniProtKB">
        <authorList>
            <consortium name="WormBaseParasite"/>
        </authorList>
    </citation>
    <scope>IDENTIFICATION</scope>
</reference>
<evidence type="ECO:0000256" key="5">
    <source>
        <dbReference type="ARBA" id="ARBA00023008"/>
    </source>
</evidence>
<evidence type="ECO:0000256" key="9">
    <source>
        <dbReference type="SAM" id="SignalP"/>
    </source>
</evidence>
<dbReference type="GO" id="GO:0046872">
    <property type="term" value="F:metal ion binding"/>
    <property type="evidence" value="ECO:0007669"/>
    <property type="project" value="UniProtKB-KW"/>
</dbReference>
<dbReference type="InterPro" id="IPR014783">
    <property type="entry name" value="Cu2_ascorb_mOase_CS-2"/>
</dbReference>
<keyword evidence="6" id="KW-0503">Monooxygenase</keyword>
<evidence type="ECO:0000256" key="4">
    <source>
        <dbReference type="ARBA" id="ARBA00023002"/>
    </source>
</evidence>
<evidence type="ECO:0000256" key="7">
    <source>
        <dbReference type="ARBA" id="ARBA00023157"/>
    </source>
</evidence>
<comment type="cofactor">
    <cofactor evidence="1">
        <name>Cu(2+)</name>
        <dbReference type="ChEBI" id="CHEBI:29036"/>
    </cofactor>
</comment>
<dbReference type="GO" id="GO:0016715">
    <property type="term" value="F:oxidoreductase activity, acting on paired donors, with incorporation or reduction of molecular oxygen, reduced ascorbate as one donor, and incorporation of one atom of oxygen"/>
    <property type="evidence" value="ECO:0007669"/>
    <property type="project" value="InterPro"/>
</dbReference>
<dbReference type="WBParaSite" id="Hba_03873">
    <property type="protein sequence ID" value="Hba_03873"/>
    <property type="gene ID" value="Hba_03873"/>
</dbReference>
<dbReference type="InterPro" id="IPR014784">
    <property type="entry name" value="Cu2_ascorb_mOase-like_C"/>
</dbReference>
<keyword evidence="11" id="KW-1185">Reference proteome</keyword>
<keyword evidence="4" id="KW-0560">Oxidoreductase</keyword>
<protein>
    <submittedName>
        <fullName evidence="12">Cu2_monoox_C domain-containing protein</fullName>
    </submittedName>
</protein>